<organism evidence="1 2">
    <name type="scientific">Priapulus caudatus</name>
    <name type="common">Priapulid worm</name>
    <dbReference type="NCBI Taxonomy" id="37621"/>
    <lineage>
        <taxon>Eukaryota</taxon>
        <taxon>Metazoa</taxon>
        <taxon>Ecdysozoa</taxon>
        <taxon>Scalidophora</taxon>
        <taxon>Priapulida</taxon>
        <taxon>Priapulimorpha</taxon>
        <taxon>Priapulimorphida</taxon>
        <taxon>Priapulidae</taxon>
        <taxon>Priapulus</taxon>
    </lineage>
</organism>
<dbReference type="GeneID" id="106815850"/>
<dbReference type="PANTHER" id="PTHR47331">
    <property type="entry name" value="PHD-TYPE DOMAIN-CONTAINING PROTEIN"/>
    <property type="match status" value="1"/>
</dbReference>
<dbReference type="Proteomes" id="UP000695022">
    <property type="component" value="Unplaced"/>
</dbReference>
<keyword evidence="1" id="KW-1185">Reference proteome</keyword>
<sequence>MSIPRLELMAAVLSVKLARHITGALDVPMEQCTFWTDSMNALWWIRNRSRAFKPFVANRVSFIQGETNPRQWRHVPTDQNPADLASRGLAVSKLADRDIWWSGPKFLLQDSDFWPKSQFEDIATDCEMKTKHKTCVANMLSHDEKPSGDGDRSVANAEWRLNPTRFSRWLRLKRQTALVLRFIENCRLPKELRRTGPLSPEEISDAEARILRDAQREGFPEESGALAANRPLPTRSSILGLSPKLGDDGIMRMDGRLKYAEFLPYDVRHPIILPRKHWVTQLLVRYYHTLGFHTSGTNHTLADISTRYWITAGREAIRECEKECAKCTLRKSKAGRQIMVPLPGIRLRD</sequence>
<accession>A0ABM1EUJ1</accession>
<dbReference type="Pfam" id="PF05380">
    <property type="entry name" value="Peptidase_A17"/>
    <property type="match status" value="1"/>
</dbReference>
<evidence type="ECO:0000313" key="2">
    <source>
        <dbReference type="RefSeq" id="XP_014675862.1"/>
    </source>
</evidence>
<dbReference type="InterPro" id="IPR008042">
    <property type="entry name" value="Retrotrans_Pao"/>
</dbReference>
<reference evidence="2" key="1">
    <citation type="submission" date="2025-08" db="UniProtKB">
        <authorList>
            <consortium name="RefSeq"/>
        </authorList>
    </citation>
    <scope>IDENTIFICATION</scope>
</reference>
<proteinExistence type="predicted"/>
<dbReference type="RefSeq" id="XP_014675862.1">
    <property type="nucleotide sequence ID" value="XM_014820376.1"/>
</dbReference>
<dbReference type="PANTHER" id="PTHR47331:SF1">
    <property type="entry name" value="GAG-LIKE PROTEIN"/>
    <property type="match status" value="1"/>
</dbReference>
<gene>
    <name evidence="2" type="primary">LOC106815850</name>
</gene>
<name>A0ABM1EUJ1_PRICU</name>
<evidence type="ECO:0000313" key="1">
    <source>
        <dbReference type="Proteomes" id="UP000695022"/>
    </source>
</evidence>
<protein>
    <submittedName>
        <fullName evidence="2">Uncharacterized protein LOC106815850</fullName>
    </submittedName>
</protein>